<reference evidence="1 2" key="1">
    <citation type="submission" date="2021-09" db="EMBL/GenBank/DDBJ databases">
        <title>The complete genome sequence of a new microorganism.</title>
        <authorList>
            <person name="Zi Z."/>
        </authorList>
    </citation>
    <scope>NUCLEOTIDE SEQUENCE [LARGE SCALE GENOMIC DNA]</scope>
    <source>
        <strain evidence="1 2">WGZ8</strain>
    </source>
</reference>
<dbReference type="RefSeq" id="WP_224310763.1">
    <property type="nucleotide sequence ID" value="NZ_JAIRBM010000001.1"/>
</dbReference>
<proteinExistence type="predicted"/>
<keyword evidence="2" id="KW-1185">Reference proteome</keyword>
<sequence>MASDPPKIRRGLAGKDVLESFENLLSQQKTIAAPEAVGSGDEFDPNVAATREIAARIQAAVLDATASDADGEQQQDAQLIEDIVAPELFEEEFRARVIALVREGLVREAEAGSEIDRRQHLCFEEAILHETIVVERAEQVEGLFYRATRSVLYGADGRVTDDGASESWDDEFVFSEMAKGKAVIIGSAEAIGEVDASHYYVSFPNPDVLLTFDQQLYRLTRHKAEEP</sequence>
<evidence type="ECO:0000313" key="1">
    <source>
        <dbReference type="EMBL" id="MBZ6074700.1"/>
    </source>
</evidence>
<gene>
    <name evidence="1" type="ORF">K9B37_00095</name>
</gene>
<name>A0ABS7VHY2_9HYPH</name>
<comment type="caution">
    <text evidence="1">The sequence shown here is derived from an EMBL/GenBank/DDBJ whole genome shotgun (WGS) entry which is preliminary data.</text>
</comment>
<organism evidence="1 2">
    <name type="scientific">Microvirga puerhi</name>
    <dbReference type="NCBI Taxonomy" id="2876078"/>
    <lineage>
        <taxon>Bacteria</taxon>
        <taxon>Pseudomonadati</taxon>
        <taxon>Pseudomonadota</taxon>
        <taxon>Alphaproteobacteria</taxon>
        <taxon>Hyphomicrobiales</taxon>
        <taxon>Methylobacteriaceae</taxon>
        <taxon>Microvirga</taxon>
    </lineage>
</organism>
<accession>A0ABS7VHY2</accession>
<protein>
    <submittedName>
        <fullName evidence="1">Uncharacterized protein</fullName>
    </submittedName>
</protein>
<dbReference type="EMBL" id="JAIRBM010000001">
    <property type="protein sequence ID" value="MBZ6074700.1"/>
    <property type="molecule type" value="Genomic_DNA"/>
</dbReference>
<evidence type="ECO:0000313" key="2">
    <source>
        <dbReference type="Proteomes" id="UP000704176"/>
    </source>
</evidence>
<dbReference type="Proteomes" id="UP000704176">
    <property type="component" value="Unassembled WGS sequence"/>
</dbReference>